<evidence type="ECO:0000313" key="2">
    <source>
        <dbReference type="EMBL" id="EKE73133.1"/>
    </source>
</evidence>
<feature type="region of interest" description="Disordered" evidence="1">
    <location>
        <begin position="35"/>
        <end position="55"/>
    </location>
</feature>
<evidence type="ECO:0000313" key="3">
    <source>
        <dbReference type="Proteomes" id="UP000006762"/>
    </source>
</evidence>
<feature type="compositionally biased region" description="Basic and acidic residues" evidence="1">
    <location>
        <begin position="35"/>
        <end position="53"/>
    </location>
</feature>
<reference evidence="2 3" key="1">
    <citation type="submission" date="2012-09" db="EMBL/GenBank/DDBJ databases">
        <title>Celeribacter baekdonensis B30 Genome Sequencing.</title>
        <authorList>
            <person name="Wang W."/>
        </authorList>
    </citation>
    <scope>NUCLEOTIDE SEQUENCE [LARGE SCALE GENOMIC DNA]</scope>
    <source>
        <strain evidence="2 3">B30</strain>
    </source>
</reference>
<dbReference type="AlphaFoldDB" id="K2JDG8"/>
<accession>K2JDG8</accession>
<proteinExistence type="predicted"/>
<name>K2JDG8_9RHOB</name>
<dbReference type="PATRIC" id="fig|1208323.3.peg.757"/>
<organism evidence="2 3">
    <name type="scientific">Celeribacter baekdonensis B30</name>
    <dbReference type="NCBI Taxonomy" id="1208323"/>
    <lineage>
        <taxon>Bacteria</taxon>
        <taxon>Pseudomonadati</taxon>
        <taxon>Pseudomonadota</taxon>
        <taxon>Alphaproteobacteria</taxon>
        <taxon>Rhodobacterales</taxon>
        <taxon>Roseobacteraceae</taxon>
        <taxon>Celeribacter</taxon>
    </lineage>
</organism>
<protein>
    <submittedName>
        <fullName evidence="2">Uncharacterized protein</fullName>
    </submittedName>
</protein>
<dbReference type="Proteomes" id="UP000006762">
    <property type="component" value="Unassembled WGS sequence"/>
</dbReference>
<keyword evidence="3" id="KW-1185">Reference proteome</keyword>
<sequence length="100" mass="11617">MLDRFEDLTGTPIYSVAFLKVFRERRLTTALKRIYKDQPEPRHHMPPKSKKDSSLIIRLPKADRDDFVALCEKTGTSASRELREHIQKFIKKNSKKGSSS</sequence>
<comment type="caution">
    <text evidence="2">The sequence shown here is derived from an EMBL/GenBank/DDBJ whole genome shotgun (WGS) entry which is preliminary data.</text>
</comment>
<evidence type="ECO:0000256" key="1">
    <source>
        <dbReference type="SAM" id="MobiDB-lite"/>
    </source>
</evidence>
<dbReference type="STRING" id="1208323.B30_03702"/>
<dbReference type="EMBL" id="AMRK01000002">
    <property type="protein sequence ID" value="EKE73133.1"/>
    <property type="molecule type" value="Genomic_DNA"/>
</dbReference>
<gene>
    <name evidence="2" type="ORF">B30_03702</name>
</gene>